<dbReference type="Proteomes" id="UP000016931">
    <property type="component" value="Unassembled WGS sequence"/>
</dbReference>
<organism evidence="2 3">
    <name type="scientific">Sphaerulina musiva (strain SO2202)</name>
    <name type="common">Poplar stem canker fungus</name>
    <name type="synonym">Septoria musiva</name>
    <dbReference type="NCBI Taxonomy" id="692275"/>
    <lineage>
        <taxon>Eukaryota</taxon>
        <taxon>Fungi</taxon>
        <taxon>Dikarya</taxon>
        <taxon>Ascomycota</taxon>
        <taxon>Pezizomycotina</taxon>
        <taxon>Dothideomycetes</taxon>
        <taxon>Dothideomycetidae</taxon>
        <taxon>Mycosphaerellales</taxon>
        <taxon>Mycosphaerellaceae</taxon>
        <taxon>Sphaerulina</taxon>
    </lineage>
</organism>
<evidence type="ECO:0000313" key="2">
    <source>
        <dbReference type="EMBL" id="EMF16632.1"/>
    </source>
</evidence>
<sequence>MTHRNNTSLLPADSSRARRYDVTIYDTASPANAFHISAFSGTSYLSRSRRPDSFTSWTEFLSLVGDLQDRAEQRRLFTRRPASETFRRGRGVQSAPVSIISSKGGAPRSYSLDPLRRSGIKREPHIGSALVIQSPKHPPTGTKFEPEPLLVSGDAESRHPSVTTTNDDRQTRYRRYACASGVPGCQDEDDRIPTHATHPLAHTHCPSPGVTHRAVGKEDLPNAKRERDSSSRSAIARVVGQRTERVAWLASVQRERAHLTVPDGIKKRMPRAQCAR</sequence>
<gene>
    <name evidence="2" type="ORF">SEPMUDRAFT_103997</name>
</gene>
<protein>
    <submittedName>
        <fullName evidence="2">Uncharacterized protein</fullName>
    </submittedName>
</protein>
<name>N1QK41_SPHMS</name>
<feature type="region of interest" description="Disordered" evidence="1">
    <location>
        <begin position="151"/>
        <end position="170"/>
    </location>
</feature>
<keyword evidence="3" id="KW-1185">Reference proteome</keyword>
<dbReference type="EMBL" id="KB456260">
    <property type="protein sequence ID" value="EMF16632.1"/>
    <property type="molecule type" value="Genomic_DNA"/>
</dbReference>
<accession>N1QK41</accession>
<dbReference type="AlphaFoldDB" id="N1QK41"/>
<evidence type="ECO:0000256" key="1">
    <source>
        <dbReference type="SAM" id="MobiDB-lite"/>
    </source>
</evidence>
<proteinExistence type="predicted"/>
<dbReference type="RefSeq" id="XP_016764753.1">
    <property type="nucleotide sequence ID" value="XM_016900526.1"/>
</dbReference>
<dbReference type="GeneID" id="27897663"/>
<feature type="compositionally biased region" description="Basic and acidic residues" evidence="1">
    <location>
        <begin position="215"/>
        <end position="230"/>
    </location>
</feature>
<feature type="region of interest" description="Disordered" evidence="1">
    <location>
        <begin position="189"/>
        <end position="234"/>
    </location>
</feature>
<evidence type="ECO:0000313" key="3">
    <source>
        <dbReference type="Proteomes" id="UP000016931"/>
    </source>
</evidence>
<dbReference type="HOGENOM" id="CLU_1008904_0_0_1"/>
<feature type="compositionally biased region" description="Low complexity" evidence="1">
    <location>
        <begin position="194"/>
        <end position="204"/>
    </location>
</feature>
<reference evidence="2 3" key="1">
    <citation type="journal article" date="2012" name="PLoS Pathog.">
        <title>Diverse lifestyles and strategies of plant pathogenesis encoded in the genomes of eighteen Dothideomycetes fungi.</title>
        <authorList>
            <person name="Ohm R.A."/>
            <person name="Feau N."/>
            <person name="Henrissat B."/>
            <person name="Schoch C.L."/>
            <person name="Horwitz B.A."/>
            <person name="Barry K.W."/>
            <person name="Condon B.J."/>
            <person name="Copeland A.C."/>
            <person name="Dhillon B."/>
            <person name="Glaser F."/>
            <person name="Hesse C.N."/>
            <person name="Kosti I."/>
            <person name="LaButti K."/>
            <person name="Lindquist E.A."/>
            <person name="Lucas S."/>
            <person name="Salamov A.A."/>
            <person name="Bradshaw R.E."/>
            <person name="Ciuffetti L."/>
            <person name="Hamelin R.C."/>
            <person name="Kema G.H.J."/>
            <person name="Lawrence C."/>
            <person name="Scott J.A."/>
            <person name="Spatafora J.W."/>
            <person name="Turgeon B.G."/>
            <person name="de Wit P.J.G.M."/>
            <person name="Zhong S."/>
            <person name="Goodwin S.B."/>
            <person name="Grigoriev I.V."/>
        </authorList>
    </citation>
    <scope>NUCLEOTIDE SEQUENCE [LARGE SCALE GENOMIC DNA]</scope>
    <source>
        <strain evidence="2 3">SO2202</strain>
    </source>
</reference>